<dbReference type="Ensembl" id="ENSECRT00000025750.1">
    <property type="protein sequence ID" value="ENSECRP00000025210.1"/>
    <property type="gene ID" value="ENSECRG00000017046.1"/>
</dbReference>
<sequence length="1258" mass="139966">MENFILYEEIGRGSKSIVYKGRKKGSISFVAIICCDKSKKAEITNHVRLTHDMKNENVVSFYEWYETSNHLWLVVELCTGGSLETVIAQDEYLQEDVVREFGIDLVKGLNYIHELGLIFCDLTPGKILLDGPGTLKLSNFSLSKVQGESLEEFFAYIVSTEGGDCGEITPRRNLKNRVQGSPVYCAPEVINGSDYSIASDFWSLGCILYEMFTGKPPFFSESFSELTEMILRQDPPPLKPKGHDDGKPSVAFENLLNSLLHKDPHKRISWQELLKHPFWNGAFTVEMAAILMEGEFSTLRNSKQYHSDELSGPEDTRQRPRPGPEASQFLTKSFTIDNVAELRPKRAANADDNESIFLLSSRPTPRTSSAAQSAPLKISKLQSEVPDMHAGDVHSKIKELIYIDTDLTITPIIDNPKIMKIVPVKFDSKMLSVPCHSSEKLASLKDHEWIHFVQQVCSTLESEDKVTGAPRTKLNLLCYLCSVASHKEVASKLINSHLFPLLTQQLRTAPNWDVRAKVIRVIGLLACHTVTLNEEVPVIEAISVLTELIRENFRNSKLKQCLLPSLGELLYLVATQEEKKEPPGECWAVPSAAYTVLMRCLREGEEPVVNHTAAKIVENVCTTVSYHAQGFLTGEIGLMLWYLFTHSTVDSLRVTAISALCRISRHTVGAFQSVIDKVGLPAVLNTLALGISRVQQCMLTMFSAMLLSGVHLQRLVQEKDLVTKVIRLLEGPSPAIRAKAFLVLLQVLMNNRDMLQLCCNSRLVMYIERDSRKAMPGKEQQSCNEYLSKCLDLLIRHVVQELPAILGDILSALANVSRRKHPSTVQAKQLKQCLPTMSIVLHLLTSQIFRPQIVNEDFLSNLGELLNHIKLIDTNETSAVGQAASEELTRSTLSAIEAVAQHPALVMQYRSAVVTSILPPMVSLAVSRNVEWRVFSLRLLSEITLLLVNQDTVEKGENQNPNGQLVALISESLIPQYGSLLLDQDPVPVYALKLLVALTEGSTPIIRLIEENHILPIVFQVILEHQDNVLGGTMQAAVGLLSNLVVHKETNLQELFKEGLVDHVCNIFIEASVLYLEGENKSSMKNGSSLLLPLLDIMHCLLKHTSAIVRLALQAQKSDAGGDTQDAEDLLLINKPLTDLISLLIQLLTSDDTEVYEGAIQCLSLLVQLYGGDNPASMSPENVQCFTEALQTQQDPKHLKLLLRIIKRLITSNEKHLRSLKEAEGLVGALQRLTETARFKADVALTSLVSEILKSIRN</sequence>
<dbReference type="Ensembl" id="ENSECRT00000025865.1">
    <property type="protein sequence ID" value="ENSECRP00000025324.1"/>
    <property type="gene ID" value="ENSECRG00000017046.1"/>
</dbReference>
<dbReference type="InterPro" id="IPR045906">
    <property type="entry name" value="ULK4"/>
</dbReference>
<dbReference type="InterPro" id="IPR011009">
    <property type="entry name" value="Kinase-like_dom_sf"/>
</dbReference>
<dbReference type="Proteomes" id="UP000694620">
    <property type="component" value="Chromosome 13"/>
</dbReference>
<name>A0A8C4T4M8_ERPCA</name>
<dbReference type="InterPro" id="IPR000719">
    <property type="entry name" value="Prot_kinase_dom"/>
</dbReference>
<evidence type="ECO:0000313" key="3">
    <source>
        <dbReference type="Ensembl" id="ENSECRP00000025210.1"/>
    </source>
</evidence>
<dbReference type="Pfam" id="PF00069">
    <property type="entry name" value="Pkinase"/>
    <property type="match status" value="1"/>
</dbReference>
<dbReference type="GeneTree" id="ENSGT00940000156541"/>
<reference evidence="3" key="2">
    <citation type="submission" date="2025-05" db="UniProtKB">
        <authorList>
            <consortium name="Ensembl"/>
        </authorList>
    </citation>
    <scope>IDENTIFICATION</scope>
</reference>
<dbReference type="SUPFAM" id="SSF48371">
    <property type="entry name" value="ARM repeat"/>
    <property type="match status" value="1"/>
</dbReference>
<dbReference type="InterPro" id="IPR056981">
    <property type="entry name" value="HEAT_ULK4_RUNKEL"/>
</dbReference>
<evidence type="ECO:0000313" key="4">
    <source>
        <dbReference type="Proteomes" id="UP000694620"/>
    </source>
</evidence>
<dbReference type="InterPro" id="IPR016024">
    <property type="entry name" value="ARM-type_fold"/>
</dbReference>
<dbReference type="SUPFAM" id="SSF56112">
    <property type="entry name" value="Protein kinase-like (PK-like)"/>
    <property type="match status" value="1"/>
</dbReference>
<dbReference type="GO" id="GO:0005524">
    <property type="term" value="F:ATP binding"/>
    <property type="evidence" value="ECO:0007669"/>
    <property type="project" value="InterPro"/>
</dbReference>
<dbReference type="RefSeq" id="XP_028673750.1">
    <property type="nucleotide sequence ID" value="XM_028817917.2"/>
</dbReference>
<organism evidence="3 4">
    <name type="scientific">Erpetoichthys calabaricus</name>
    <name type="common">Rope fish</name>
    <name type="synonym">Calamoichthys calabaricus</name>
    <dbReference type="NCBI Taxonomy" id="27687"/>
    <lineage>
        <taxon>Eukaryota</taxon>
        <taxon>Metazoa</taxon>
        <taxon>Chordata</taxon>
        <taxon>Craniata</taxon>
        <taxon>Vertebrata</taxon>
        <taxon>Euteleostomi</taxon>
        <taxon>Actinopterygii</taxon>
        <taxon>Polypteriformes</taxon>
        <taxon>Polypteridae</taxon>
        <taxon>Erpetoichthys</taxon>
    </lineage>
</organism>
<dbReference type="PROSITE" id="PS50011">
    <property type="entry name" value="PROTEIN_KINASE_DOM"/>
    <property type="match status" value="1"/>
</dbReference>
<dbReference type="Gene3D" id="1.25.10.10">
    <property type="entry name" value="Leucine-rich Repeat Variant"/>
    <property type="match status" value="3"/>
</dbReference>
<dbReference type="AlphaFoldDB" id="A0A8C4T4M8"/>
<dbReference type="PANTHER" id="PTHR46240:SF1">
    <property type="entry name" value="SERINE_THREONINE-PROTEIN KINASE ULK4"/>
    <property type="match status" value="1"/>
</dbReference>
<keyword evidence="4" id="KW-1185">Reference proteome</keyword>
<dbReference type="GO" id="GO:0004672">
    <property type="term" value="F:protein kinase activity"/>
    <property type="evidence" value="ECO:0007669"/>
    <property type="project" value="InterPro"/>
</dbReference>
<gene>
    <name evidence="3" type="primary">ULK4</name>
</gene>
<dbReference type="Gene3D" id="1.10.510.10">
    <property type="entry name" value="Transferase(Phosphotransferase) domain 1"/>
    <property type="match status" value="1"/>
</dbReference>
<dbReference type="PANTHER" id="PTHR46240">
    <property type="entry name" value="SER/THR PROTEIN KINASE ULK4"/>
    <property type="match status" value="1"/>
</dbReference>
<protein>
    <submittedName>
        <fullName evidence="3">Unc-51 like kinase 4</fullName>
    </submittedName>
</protein>
<feature type="compositionally biased region" description="Basic and acidic residues" evidence="1">
    <location>
        <begin position="305"/>
        <end position="318"/>
    </location>
</feature>
<feature type="region of interest" description="Disordered" evidence="1">
    <location>
        <begin position="304"/>
        <end position="330"/>
    </location>
</feature>
<dbReference type="OrthoDB" id="24822at2759"/>
<evidence type="ECO:0000256" key="1">
    <source>
        <dbReference type="SAM" id="MobiDB-lite"/>
    </source>
</evidence>
<proteinExistence type="predicted"/>
<feature type="domain" description="Protein kinase" evidence="2">
    <location>
        <begin position="4"/>
        <end position="279"/>
    </location>
</feature>
<evidence type="ECO:0000259" key="2">
    <source>
        <dbReference type="PROSITE" id="PS50011"/>
    </source>
</evidence>
<dbReference type="SMART" id="SM00220">
    <property type="entry name" value="S_TKc"/>
    <property type="match status" value="1"/>
</dbReference>
<dbReference type="CDD" id="cd14010">
    <property type="entry name" value="STKc_ULK4"/>
    <property type="match status" value="1"/>
</dbReference>
<dbReference type="Pfam" id="PF23606">
    <property type="entry name" value="HEAT_ULK4"/>
    <property type="match status" value="1"/>
</dbReference>
<dbReference type="InterPro" id="IPR011989">
    <property type="entry name" value="ARM-like"/>
</dbReference>
<reference evidence="3" key="1">
    <citation type="submission" date="2021-06" db="EMBL/GenBank/DDBJ databases">
        <authorList>
            <consortium name="Wellcome Sanger Institute Data Sharing"/>
        </authorList>
    </citation>
    <scope>NUCLEOTIDE SEQUENCE [LARGE SCALE GENOMIC DNA]</scope>
</reference>
<dbReference type="GeneID" id="114663957"/>
<accession>A0A8C4T4M8</accession>